<feature type="region of interest" description="Disordered" evidence="1">
    <location>
        <begin position="234"/>
        <end position="267"/>
    </location>
</feature>
<keyword evidence="2" id="KW-1133">Transmembrane helix</keyword>
<keyword evidence="4" id="KW-1185">Reference proteome</keyword>
<feature type="transmembrane region" description="Helical" evidence="2">
    <location>
        <begin position="311"/>
        <end position="333"/>
    </location>
</feature>
<name>A0A1Y2FIK9_PROLT</name>
<dbReference type="RefSeq" id="XP_040725667.1">
    <property type="nucleotide sequence ID" value="XM_040871155.1"/>
</dbReference>
<dbReference type="Proteomes" id="UP000193685">
    <property type="component" value="Unassembled WGS sequence"/>
</dbReference>
<feature type="compositionally biased region" description="Polar residues" evidence="1">
    <location>
        <begin position="248"/>
        <end position="257"/>
    </location>
</feature>
<proteinExistence type="predicted"/>
<comment type="caution">
    <text evidence="3">The sequence shown here is derived from an EMBL/GenBank/DDBJ whole genome shotgun (WGS) entry which is preliminary data.</text>
</comment>
<evidence type="ECO:0000313" key="4">
    <source>
        <dbReference type="Proteomes" id="UP000193685"/>
    </source>
</evidence>
<feature type="region of interest" description="Disordered" evidence="1">
    <location>
        <begin position="13"/>
        <end position="38"/>
    </location>
</feature>
<accession>A0A1Y2FIK9</accession>
<evidence type="ECO:0000256" key="2">
    <source>
        <dbReference type="SAM" id="Phobius"/>
    </source>
</evidence>
<evidence type="ECO:0000256" key="1">
    <source>
        <dbReference type="SAM" id="MobiDB-lite"/>
    </source>
</evidence>
<dbReference type="AlphaFoldDB" id="A0A1Y2FIK9"/>
<gene>
    <name evidence="3" type="ORF">BCR37DRAFT_392446</name>
</gene>
<evidence type="ECO:0000313" key="3">
    <source>
        <dbReference type="EMBL" id="ORY83086.1"/>
    </source>
</evidence>
<keyword evidence="2" id="KW-0472">Membrane</keyword>
<keyword evidence="2" id="KW-0812">Transmembrane</keyword>
<organism evidence="3 4">
    <name type="scientific">Protomyces lactucae-debilis</name>
    <dbReference type="NCBI Taxonomy" id="2754530"/>
    <lineage>
        <taxon>Eukaryota</taxon>
        <taxon>Fungi</taxon>
        <taxon>Dikarya</taxon>
        <taxon>Ascomycota</taxon>
        <taxon>Taphrinomycotina</taxon>
        <taxon>Taphrinomycetes</taxon>
        <taxon>Taphrinales</taxon>
        <taxon>Protomycetaceae</taxon>
        <taxon>Protomyces</taxon>
    </lineage>
</organism>
<dbReference type="GeneID" id="63787754"/>
<feature type="transmembrane region" description="Helical" evidence="2">
    <location>
        <begin position="353"/>
        <end position="380"/>
    </location>
</feature>
<protein>
    <submittedName>
        <fullName evidence="3">Uncharacterized protein</fullName>
    </submittedName>
</protein>
<reference evidence="3 4" key="1">
    <citation type="submission" date="2016-07" db="EMBL/GenBank/DDBJ databases">
        <title>Pervasive Adenine N6-methylation of Active Genes in Fungi.</title>
        <authorList>
            <consortium name="DOE Joint Genome Institute"/>
            <person name="Mondo S.J."/>
            <person name="Dannebaum R.O."/>
            <person name="Kuo R.C."/>
            <person name="Labutti K."/>
            <person name="Haridas S."/>
            <person name="Kuo A."/>
            <person name="Salamov A."/>
            <person name="Ahrendt S.R."/>
            <person name="Lipzen A."/>
            <person name="Sullivan W."/>
            <person name="Andreopoulos W.B."/>
            <person name="Clum A."/>
            <person name="Lindquist E."/>
            <person name="Daum C."/>
            <person name="Ramamoorthy G.K."/>
            <person name="Gryganskyi A."/>
            <person name="Culley D."/>
            <person name="Magnuson J.K."/>
            <person name="James T.Y."/>
            <person name="O'Malley M.A."/>
            <person name="Stajich J.E."/>
            <person name="Spatafora J.W."/>
            <person name="Visel A."/>
            <person name="Grigoriev I.V."/>
        </authorList>
    </citation>
    <scope>NUCLEOTIDE SEQUENCE [LARGE SCALE GENOMIC DNA]</scope>
    <source>
        <strain evidence="3 4">12-1054</strain>
    </source>
</reference>
<sequence length="382" mass="43496">MAFRASDFDVRSLNTPAYGHPAENNYSTETSRTIEHNRRHTPAGSLMSYYTNQDARIESASTVSDAWQFDRDLSLPPFPNWHNLADTVSSSADQMSTTTEDEKATFRSKSPEPVPLFHIQGPPRQTLVPADQQDRASLGGNAWWVRSILSGKPLPWEVEEKVQATALPVITRRGSSRVSQLNGFPFHEPIKGTTIDVVGGELCKPIIPTRYNHRTLANTKQHLLQIQRDRERFHLQQQQRQRQRDSSWHSTMKQAHSTMKDAKLPALPEVAESPSLKERNSWSPLIQQDPVYQARIQQLDEDTRRKKRDQLVILFALGFLFPALWFVAGFFWSKQLEDAEDRLPLGAKHFNIGIWRIANRGMACASLILLFAIIMIAVILHS</sequence>
<dbReference type="EMBL" id="MCFI01000008">
    <property type="protein sequence ID" value="ORY83086.1"/>
    <property type="molecule type" value="Genomic_DNA"/>
</dbReference>